<dbReference type="AlphaFoldDB" id="A0A0H4XI23"/>
<reference evidence="1 2" key="1">
    <citation type="journal article" date="2016" name="PLoS ONE">
        <title>Complete Genome Sequence and Comparative Genomics of a Novel Myxobacterium Myxococcus hansupus.</title>
        <authorList>
            <person name="Sharma G."/>
            <person name="Narwani T."/>
            <person name="Subramanian S."/>
        </authorList>
    </citation>
    <scope>NUCLEOTIDE SEQUENCE [LARGE SCALE GENOMIC DNA]</scope>
    <source>
        <strain evidence="2">mixupus</strain>
    </source>
</reference>
<keyword evidence="2" id="KW-1185">Reference proteome</keyword>
<evidence type="ECO:0000313" key="2">
    <source>
        <dbReference type="Proteomes" id="UP000009026"/>
    </source>
</evidence>
<protein>
    <recommendedName>
        <fullName evidence="3">Outer membrane protein beta-barrel domain-containing protein</fullName>
    </recommendedName>
</protein>
<gene>
    <name evidence="1" type="ORF">A176_004814</name>
</gene>
<dbReference type="Gene3D" id="2.40.160.20">
    <property type="match status" value="1"/>
</dbReference>
<dbReference type="RefSeq" id="WP_002636322.1">
    <property type="nucleotide sequence ID" value="NZ_CP012109.1"/>
</dbReference>
<sequence>MLLLIVPAAAAQGAASDKKGTGSGIAVGVRGSYGVPIGDFYEGFSMDERISGVFAPQVDMGYFVNANVYLGLYGQFGIARLQPDVCPTGVDCGGRVLRFGVDVSYHFFSDSSVRPWLGAGIGYEFTRLDASVEGTHQGSGNYKGLEFAHVDFGMDFKVHAHVWVGPFLTATAGQFSRASLTAGPWEVPVDIESKSPHFWLQPGLRLQVRL</sequence>
<evidence type="ECO:0000313" key="1">
    <source>
        <dbReference type="EMBL" id="AKQ67902.1"/>
    </source>
</evidence>
<dbReference type="InterPro" id="IPR011250">
    <property type="entry name" value="OMP/PagP_B-barrel"/>
</dbReference>
<dbReference type="PATRIC" id="fig|1297742.4.peg.4861"/>
<proteinExistence type="predicted"/>
<dbReference type="KEGG" id="mym:A176_004814"/>
<dbReference type="EMBL" id="CP012109">
    <property type="protein sequence ID" value="AKQ67902.1"/>
    <property type="molecule type" value="Genomic_DNA"/>
</dbReference>
<evidence type="ECO:0008006" key="3">
    <source>
        <dbReference type="Google" id="ProtNLM"/>
    </source>
</evidence>
<organism evidence="1 2">
    <name type="scientific">Pseudomyxococcus hansupus</name>
    <dbReference type="NCBI Taxonomy" id="1297742"/>
    <lineage>
        <taxon>Bacteria</taxon>
        <taxon>Pseudomonadati</taxon>
        <taxon>Myxococcota</taxon>
        <taxon>Myxococcia</taxon>
        <taxon>Myxococcales</taxon>
        <taxon>Cystobacterineae</taxon>
        <taxon>Myxococcaceae</taxon>
        <taxon>Pseudomyxococcus</taxon>
    </lineage>
</organism>
<dbReference type="eggNOG" id="COG3047">
    <property type="taxonomic scope" value="Bacteria"/>
</dbReference>
<dbReference type="SUPFAM" id="SSF56925">
    <property type="entry name" value="OMPA-like"/>
    <property type="match status" value="1"/>
</dbReference>
<name>A0A0H4XI23_9BACT</name>
<dbReference type="Proteomes" id="UP000009026">
    <property type="component" value="Chromosome"/>
</dbReference>
<dbReference type="STRING" id="1297742.A176_004814"/>
<accession>A0A0H4XI23</accession>